<comment type="caution">
    <text evidence="1">The sequence shown here is derived from an EMBL/GenBank/DDBJ whole genome shotgun (WGS) entry which is preliminary data.</text>
</comment>
<evidence type="ECO:0000313" key="1">
    <source>
        <dbReference type="EMBL" id="KFF31163.1"/>
    </source>
</evidence>
<organism evidence="1 2">
    <name type="scientific">Bifidobacterium bombi DSM 19703</name>
    <dbReference type="NCBI Taxonomy" id="1341695"/>
    <lineage>
        <taxon>Bacteria</taxon>
        <taxon>Bacillati</taxon>
        <taxon>Actinomycetota</taxon>
        <taxon>Actinomycetes</taxon>
        <taxon>Bifidobacteriales</taxon>
        <taxon>Bifidobacteriaceae</taxon>
        <taxon>Bifidobacterium</taxon>
    </lineage>
</organism>
<dbReference type="AlphaFoldDB" id="A0A080N2F7"/>
<dbReference type="RefSeq" id="WP_269146612.1">
    <property type="nucleotide sequence ID" value="NZ_ATLK01000001.1"/>
</dbReference>
<gene>
    <name evidence="1" type="ORF">BBOMB_0496</name>
</gene>
<evidence type="ECO:0000313" key="2">
    <source>
        <dbReference type="Proteomes" id="UP000028730"/>
    </source>
</evidence>
<reference evidence="1 2" key="1">
    <citation type="journal article" date="2014" name="Appl. Environ. Microbiol.">
        <title>Genomic encyclopedia of type strains of the genus Bifidobacterium.</title>
        <authorList>
            <person name="Milani C."/>
            <person name="Lugli G.A."/>
            <person name="Duranti S."/>
            <person name="Turroni F."/>
            <person name="Bottacini F."/>
            <person name="Mangifesta M."/>
            <person name="Sanchez B."/>
            <person name="Viappiani A."/>
            <person name="Mancabelli L."/>
            <person name="Taminiau B."/>
            <person name="Delcenserie V."/>
            <person name="Barrangou R."/>
            <person name="Margolles A."/>
            <person name="van Sinderen D."/>
            <person name="Ventura M."/>
        </authorList>
    </citation>
    <scope>NUCLEOTIDE SEQUENCE [LARGE SCALE GENOMIC DNA]</scope>
    <source>
        <strain evidence="1 2">DSM 19703</strain>
    </source>
</reference>
<dbReference type="Proteomes" id="UP000028730">
    <property type="component" value="Unassembled WGS sequence"/>
</dbReference>
<protein>
    <submittedName>
        <fullName evidence="1">Uncharacterized protein</fullName>
    </submittedName>
</protein>
<sequence>MDEMNEAVHDNQENWDDRAEVHIDSGAYGDLDEFVADRKRFRAW</sequence>
<proteinExistence type="predicted"/>
<keyword evidence="2" id="KW-1185">Reference proteome</keyword>
<accession>A0A080N2F7</accession>
<dbReference type="STRING" id="1341695.BBOMB_0496"/>
<name>A0A080N2F7_9BIFI</name>
<dbReference type="EMBL" id="ATLK01000001">
    <property type="protein sequence ID" value="KFF31163.1"/>
    <property type="molecule type" value="Genomic_DNA"/>
</dbReference>